<reference evidence="2 3" key="1">
    <citation type="submission" date="2020-08" db="EMBL/GenBank/DDBJ databases">
        <authorList>
            <person name="Newling K."/>
            <person name="Davey J."/>
            <person name="Forrester S."/>
        </authorList>
    </citation>
    <scope>NUCLEOTIDE SEQUENCE [LARGE SCALE GENOMIC DNA]</scope>
    <source>
        <strain evidence="3">Crithidia deanei Carvalho (ATCC PRA-265)</strain>
    </source>
</reference>
<evidence type="ECO:0000256" key="1">
    <source>
        <dbReference type="SAM" id="Phobius"/>
    </source>
</evidence>
<keyword evidence="1" id="KW-0472">Membrane</keyword>
<evidence type="ECO:0000313" key="2">
    <source>
        <dbReference type="EMBL" id="CAD2217480.1"/>
    </source>
</evidence>
<protein>
    <submittedName>
        <fullName evidence="2">Uncharacterized protein</fullName>
    </submittedName>
</protein>
<sequence length="278" mass="31423">MSDTIRGAGFLQLNTPASIQFSGKTVFRSDLNRKRSRNETSKLPKSQTVWRKAFKLYEALGDYQPFEQDAFDEKNGEGVANLELNETSTFEPLYKNISSSANAISGMEIVSHHKVTGVSKFIYPDYDGVLSSGVVPQVTKTKEETEHEAQLKKYYVSPSSMSNEEYEALEELQAIWRSRSTGKSAPHGVDAVGHPEKRTLPPFNYHTVLRRGYYTKTSGRTKWRGGTASGGRHSIPFIGLLGECVTSVLCLQRNAYIYFFFFVGVHFKASLFPYFFFW</sequence>
<organism evidence="2 3">
    <name type="scientific">Angomonas deanei</name>
    <dbReference type="NCBI Taxonomy" id="59799"/>
    <lineage>
        <taxon>Eukaryota</taxon>
        <taxon>Discoba</taxon>
        <taxon>Euglenozoa</taxon>
        <taxon>Kinetoplastea</taxon>
        <taxon>Metakinetoplastina</taxon>
        <taxon>Trypanosomatida</taxon>
        <taxon>Trypanosomatidae</taxon>
        <taxon>Strigomonadinae</taxon>
        <taxon>Angomonas</taxon>
    </lineage>
</organism>
<dbReference type="EMBL" id="LR877153">
    <property type="protein sequence ID" value="CAD2217480.1"/>
    <property type="molecule type" value="Genomic_DNA"/>
</dbReference>
<dbReference type="AlphaFoldDB" id="A0A7G2CCD7"/>
<accession>A0A7G2CCD7</accession>
<evidence type="ECO:0000313" key="3">
    <source>
        <dbReference type="Proteomes" id="UP000515908"/>
    </source>
</evidence>
<dbReference type="OrthoDB" id="264600at2759"/>
<name>A0A7G2CCD7_9TRYP</name>
<dbReference type="InterPro" id="IPR043967">
    <property type="entry name" value="CBP30"/>
</dbReference>
<dbReference type="VEuPathDB" id="TriTrypDB:ADEAN_000495800"/>
<feature type="transmembrane region" description="Helical" evidence="1">
    <location>
        <begin position="255"/>
        <end position="277"/>
    </location>
</feature>
<keyword evidence="1" id="KW-1133">Transmembrane helix</keyword>
<proteinExistence type="predicted"/>
<keyword evidence="3" id="KW-1185">Reference proteome</keyword>
<dbReference type="GO" id="GO:0005846">
    <property type="term" value="C:nuclear cap binding complex"/>
    <property type="evidence" value="ECO:0007669"/>
    <property type="project" value="InterPro"/>
</dbReference>
<keyword evidence="1" id="KW-0812">Transmembrane</keyword>
<dbReference type="Proteomes" id="UP000515908">
    <property type="component" value="Chromosome 09"/>
</dbReference>
<gene>
    <name evidence="2" type="ORF">ADEAN_000495800</name>
</gene>
<dbReference type="Pfam" id="PF19041">
    <property type="entry name" value="CBP30"/>
    <property type="match status" value="2"/>
</dbReference>